<dbReference type="InterPro" id="IPR011006">
    <property type="entry name" value="CheY-like_superfamily"/>
</dbReference>
<evidence type="ECO:0000256" key="5">
    <source>
        <dbReference type="ARBA" id="ARBA00022679"/>
    </source>
</evidence>
<dbReference type="PROSITE" id="PS50110">
    <property type="entry name" value="RESPONSE_REGULATORY"/>
    <property type="match status" value="1"/>
</dbReference>
<feature type="domain" description="Response regulatory" evidence="10">
    <location>
        <begin position="3"/>
        <end position="118"/>
    </location>
</feature>
<dbReference type="SMART" id="SM00065">
    <property type="entry name" value="GAF"/>
    <property type="match status" value="1"/>
</dbReference>
<dbReference type="SMART" id="SM00388">
    <property type="entry name" value="HisKA"/>
    <property type="match status" value="1"/>
</dbReference>
<name>A0A7W7CRF0_9ACTN</name>
<dbReference type="SUPFAM" id="SSF55874">
    <property type="entry name" value="ATPase domain of HSP90 chaperone/DNA topoisomerase II/histidine kinase"/>
    <property type="match status" value="1"/>
</dbReference>
<keyword evidence="5" id="KW-0808">Transferase</keyword>
<dbReference type="InterPro" id="IPR013656">
    <property type="entry name" value="PAS_4"/>
</dbReference>
<sequence length="654" mass="69632">MALVLIAEDHRDHQKVIVEVARRLGCTTMVADDGAAALTAAGEQRPDLLIADLDMPKMNGVQLCRAFRGDPLLADVPVVLVTALSPHDQARIGSCASMATVQKPFDITELSDVIAAHLAVTAGESGRPPSAPGPRVADVLLSCVDAGLTACDTTGRLTFYNDDLSDFFGTHGAGIPLANWPERFGLRTHDGRPLRPEQLPMARALSGESVRQAGILATDRLGRQRWLTLNARPVRDEHGEIIGAAAAVHDVTAGHLSHVYENCKTAVLEALAGGVSAVAARRQAVNAVGTGLNWPYVRLWLRDPVTDRLHCDATYAAPGEPPVPLPDSFAVGEGLAGHCWQAGKLVWVPDIHDAGSPVVPQIRAATTFRAAGAVPITAGGQVTGVMTFFSRNPQQPEPGLAVLLTGIAGHIGSHLQQHRADDLARHLAAVTDDYVALAGHEIRTPLTTVTAYAQLIAEMPELSDDVREMVGVMERNSRKLRQLFDQLLDLAGLDSGHLMLADGPVDLAAVLREAIDDVQETAAVRGVTVVTPVVDDLLVRGDGARLRQAVTHLIDNAVKFSPDNAEVSVRLTRDDGAALLTVADTGVGLPTNPTVDLFRRLYRGDNARHTDVPGNGLGLALCRTVVERHRGTITLTSNRPRGTVATVRLPRHDA</sequence>
<dbReference type="SMART" id="SM00387">
    <property type="entry name" value="HATPase_c"/>
    <property type="match status" value="1"/>
</dbReference>
<dbReference type="InterPro" id="IPR000014">
    <property type="entry name" value="PAS"/>
</dbReference>
<evidence type="ECO:0000256" key="1">
    <source>
        <dbReference type="ARBA" id="ARBA00000085"/>
    </source>
</evidence>
<feature type="modified residue" description="4-aspartylphosphate" evidence="8">
    <location>
        <position position="52"/>
    </location>
</feature>
<dbReference type="FunFam" id="3.30.565.10:FF:000006">
    <property type="entry name" value="Sensor histidine kinase WalK"/>
    <property type="match status" value="1"/>
</dbReference>
<dbReference type="InterPro" id="IPR004358">
    <property type="entry name" value="Sig_transdc_His_kin-like_C"/>
</dbReference>
<evidence type="ECO:0000256" key="8">
    <source>
        <dbReference type="PROSITE-ProRule" id="PRU00169"/>
    </source>
</evidence>
<dbReference type="InterPro" id="IPR003661">
    <property type="entry name" value="HisK_dim/P_dom"/>
</dbReference>
<dbReference type="InterPro" id="IPR029016">
    <property type="entry name" value="GAF-like_dom_sf"/>
</dbReference>
<evidence type="ECO:0000313" key="12">
    <source>
        <dbReference type="Proteomes" id="UP000542742"/>
    </source>
</evidence>
<feature type="domain" description="Histidine kinase" evidence="9">
    <location>
        <begin position="437"/>
        <end position="653"/>
    </location>
</feature>
<reference evidence="11 12" key="1">
    <citation type="submission" date="2020-08" db="EMBL/GenBank/DDBJ databases">
        <title>Sequencing the genomes of 1000 actinobacteria strains.</title>
        <authorList>
            <person name="Klenk H.-P."/>
        </authorList>
    </citation>
    <scope>NUCLEOTIDE SEQUENCE [LARGE SCALE GENOMIC DNA]</scope>
    <source>
        <strain evidence="11 12">DSM 45518</strain>
    </source>
</reference>
<dbReference type="PANTHER" id="PTHR43547:SF2">
    <property type="entry name" value="HYBRID SIGNAL TRANSDUCTION HISTIDINE KINASE C"/>
    <property type="match status" value="1"/>
</dbReference>
<dbReference type="InterPro" id="IPR003018">
    <property type="entry name" value="GAF"/>
</dbReference>
<dbReference type="InterPro" id="IPR001789">
    <property type="entry name" value="Sig_transdc_resp-reg_receiver"/>
</dbReference>
<dbReference type="SMART" id="SM00448">
    <property type="entry name" value="REC"/>
    <property type="match status" value="1"/>
</dbReference>
<proteinExistence type="predicted"/>
<dbReference type="SUPFAM" id="SSF52172">
    <property type="entry name" value="CheY-like"/>
    <property type="match status" value="1"/>
</dbReference>
<dbReference type="Gene3D" id="3.30.565.10">
    <property type="entry name" value="Histidine kinase-like ATPase, C-terminal domain"/>
    <property type="match status" value="1"/>
</dbReference>
<dbReference type="GO" id="GO:0005886">
    <property type="term" value="C:plasma membrane"/>
    <property type="evidence" value="ECO:0007669"/>
    <property type="project" value="UniProtKB-SubCell"/>
</dbReference>
<keyword evidence="12" id="KW-1185">Reference proteome</keyword>
<dbReference type="GO" id="GO:0000155">
    <property type="term" value="F:phosphorelay sensor kinase activity"/>
    <property type="evidence" value="ECO:0007669"/>
    <property type="project" value="InterPro"/>
</dbReference>
<evidence type="ECO:0000256" key="7">
    <source>
        <dbReference type="ARBA" id="ARBA00023012"/>
    </source>
</evidence>
<dbReference type="InterPro" id="IPR035965">
    <property type="entry name" value="PAS-like_dom_sf"/>
</dbReference>
<protein>
    <recommendedName>
        <fullName evidence="3">histidine kinase</fullName>
        <ecNumber evidence="3">2.7.13.3</ecNumber>
    </recommendedName>
</protein>
<dbReference type="Pfam" id="PF00512">
    <property type="entry name" value="HisKA"/>
    <property type="match status" value="1"/>
</dbReference>
<dbReference type="SUPFAM" id="SSF47384">
    <property type="entry name" value="Homodimeric domain of signal transducing histidine kinase"/>
    <property type="match status" value="1"/>
</dbReference>
<comment type="catalytic activity">
    <reaction evidence="1">
        <text>ATP + protein L-histidine = ADP + protein N-phospho-L-histidine.</text>
        <dbReference type="EC" id="2.7.13.3"/>
    </reaction>
</comment>
<dbReference type="InterPro" id="IPR036097">
    <property type="entry name" value="HisK_dim/P_sf"/>
</dbReference>
<dbReference type="PRINTS" id="PR00344">
    <property type="entry name" value="BCTRLSENSOR"/>
</dbReference>
<dbReference type="InterPro" id="IPR003594">
    <property type="entry name" value="HATPase_dom"/>
</dbReference>
<keyword evidence="4 8" id="KW-0597">Phosphoprotein</keyword>
<dbReference type="EMBL" id="JACHMF010000001">
    <property type="protein sequence ID" value="MBB4693332.1"/>
    <property type="molecule type" value="Genomic_DNA"/>
</dbReference>
<dbReference type="Pfam" id="PF08448">
    <property type="entry name" value="PAS_4"/>
    <property type="match status" value="1"/>
</dbReference>
<comment type="subcellular location">
    <subcellularLocation>
        <location evidence="2">Cell membrane</location>
    </subcellularLocation>
</comment>
<evidence type="ECO:0000256" key="6">
    <source>
        <dbReference type="ARBA" id="ARBA00022777"/>
    </source>
</evidence>
<evidence type="ECO:0000256" key="2">
    <source>
        <dbReference type="ARBA" id="ARBA00004236"/>
    </source>
</evidence>
<dbReference type="Gene3D" id="3.40.50.2300">
    <property type="match status" value="1"/>
</dbReference>
<accession>A0A7W7CRF0</accession>
<dbReference type="PANTHER" id="PTHR43547">
    <property type="entry name" value="TWO-COMPONENT HISTIDINE KINASE"/>
    <property type="match status" value="1"/>
</dbReference>
<dbReference type="AlphaFoldDB" id="A0A7W7CRF0"/>
<dbReference type="Proteomes" id="UP000542742">
    <property type="component" value="Unassembled WGS sequence"/>
</dbReference>
<evidence type="ECO:0000259" key="9">
    <source>
        <dbReference type="PROSITE" id="PS50109"/>
    </source>
</evidence>
<dbReference type="InterPro" id="IPR005467">
    <property type="entry name" value="His_kinase_dom"/>
</dbReference>
<keyword evidence="7" id="KW-0902">Two-component regulatory system</keyword>
<dbReference type="RefSeq" id="WP_184951961.1">
    <property type="nucleotide sequence ID" value="NZ_BOMC01000080.1"/>
</dbReference>
<dbReference type="SUPFAM" id="SSF55785">
    <property type="entry name" value="PYP-like sensor domain (PAS domain)"/>
    <property type="match status" value="1"/>
</dbReference>
<evidence type="ECO:0000259" key="10">
    <source>
        <dbReference type="PROSITE" id="PS50110"/>
    </source>
</evidence>
<dbReference type="PROSITE" id="PS50109">
    <property type="entry name" value="HIS_KIN"/>
    <property type="match status" value="1"/>
</dbReference>
<dbReference type="CDD" id="cd00082">
    <property type="entry name" value="HisKA"/>
    <property type="match status" value="1"/>
</dbReference>
<keyword evidence="6 11" id="KW-0418">Kinase</keyword>
<evidence type="ECO:0000256" key="4">
    <source>
        <dbReference type="ARBA" id="ARBA00022553"/>
    </source>
</evidence>
<dbReference type="Gene3D" id="3.30.450.20">
    <property type="entry name" value="PAS domain"/>
    <property type="match status" value="1"/>
</dbReference>
<dbReference type="Pfam" id="PF13185">
    <property type="entry name" value="GAF_2"/>
    <property type="match status" value="1"/>
</dbReference>
<dbReference type="SUPFAM" id="SSF55781">
    <property type="entry name" value="GAF domain-like"/>
    <property type="match status" value="1"/>
</dbReference>
<comment type="caution">
    <text evidence="11">The sequence shown here is derived from an EMBL/GenBank/DDBJ whole genome shotgun (WGS) entry which is preliminary data.</text>
</comment>
<evidence type="ECO:0000313" key="11">
    <source>
        <dbReference type="EMBL" id="MBB4693332.1"/>
    </source>
</evidence>
<organism evidence="11 12">
    <name type="scientific">Paractinoplanes abujensis</name>
    <dbReference type="NCBI Taxonomy" id="882441"/>
    <lineage>
        <taxon>Bacteria</taxon>
        <taxon>Bacillati</taxon>
        <taxon>Actinomycetota</taxon>
        <taxon>Actinomycetes</taxon>
        <taxon>Micromonosporales</taxon>
        <taxon>Micromonosporaceae</taxon>
        <taxon>Paractinoplanes</taxon>
    </lineage>
</organism>
<dbReference type="Gene3D" id="1.10.287.130">
    <property type="match status" value="1"/>
</dbReference>
<dbReference type="Gene3D" id="3.30.450.40">
    <property type="match status" value="1"/>
</dbReference>
<dbReference type="InterPro" id="IPR036890">
    <property type="entry name" value="HATPase_C_sf"/>
</dbReference>
<dbReference type="Pfam" id="PF00072">
    <property type="entry name" value="Response_reg"/>
    <property type="match status" value="1"/>
</dbReference>
<dbReference type="Pfam" id="PF02518">
    <property type="entry name" value="HATPase_c"/>
    <property type="match status" value="1"/>
</dbReference>
<gene>
    <name evidence="11" type="ORF">BKA14_003480</name>
</gene>
<dbReference type="EC" id="2.7.13.3" evidence="3"/>
<evidence type="ECO:0000256" key="3">
    <source>
        <dbReference type="ARBA" id="ARBA00012438"/>
    </source>
</evidence>
<dbReference type="CDD" id="cd00130">
    <property type="entry name" value="PAS"/>
    <property type="match status" value="1"/>
</dbReference>